<sequence length="41" mass="4804">MYSSCAKSMRAHLMSHDQIYCTKGRMVKKKVLAWQLNGKSW</sequence>
<dbReference type="AlphaFoldDB" id="A0A0E9UYZ1"/>
<accession>A0A0E9UYZ1</accession>
<dbReference type="EMBL" id="GBXM01037560">
    <property type="protein sequence ID" value="JAH71017.1"/>
    <property type="molecule type" value="Transcribed_RNA"/>
</dbReference>
<reference evidence="1" key="1">
    <citation type="submission" date="2014-11" db="EMBL/GenBank/DDBJ databases">
        <authorList>
            <person name="Amaro Gonzalez C."/>
        </authorList>
    </citation>
    <scope>NUCLEOTIDE SEQUENCE</scope>
</reference>
<proteinExistence type="predicted"/>
<name>A0A0E9UYZ1_ANGAN</name>
<protein>
    <submittedName>
        <fullName evidence="1">Uncharacterized protein</fullName>
    </submittedName>
</protein>
<reference evidence="1" key="2">
    <citation type="journal article" date="2015" name="Fish Shellfish Immunol.">
        <title>Early steps in the European eel (Anguilla anguilla)-Vibrio vulnificus interaction in the gills: Role of the RtxA13 toxin.</title>
        <authorList>
            <person name="Callol A."/>
            <person name="Pajuelo D."/>
            <person name="Ebbesson L."/>
            <person name="Teles M."/>
            <person name="MacKenzie S."/>
            <person name="Amaro C."/>
        </authorList>
    </citation>
    <scope>NUCLEOTIDE SEQUENCE</scope>
</reference>
<organism evidence="1">
    <name type="scientific">Anguilla anguilla</name>
    <name type="common">European freshwater eel</name>
    <name type="synonym">Muraena anguilla</name>
    <dbReference type="NCBI Taxonomy" id="7936"/>
    <lineage>
        <taxon>Eukaryota</taxon>
        <taxon>Metazoa</taxon>
        <taxon>Chordata</taxon>
        <taxon>Craniata</taxon>
        <taxon>Vertebrata</taxon>
        <taxon>Euteleostomi</taxon>
        <taxon>Actinopterygii</taxon>
        <taxon>Neopterygii</taxon>
        <taxon>Teleostei</taxon>
        <taxon>Anguilliformes</taxon>
        <taxon>Anguillidae</taxon>
        <taxon>Anguilla</taxon>
    </lineage>
</organism>
<evidence type="ECO:0000313" key="1">
    <source>
        <dbReference type="EMBL" id="JAH71017.1"/>
    </source>
</evidence>